<name>A0AAX6MYW1_9PEZI</name>
<sequence>MGIAAGVGHFFQSIIEVIQGLLAAVVNFFQWILNSIIGLFQAFVSFVEGTLGFAIHNFFILGTLAAVVFAYLLYSQRQGTTPVSRDACAKTNFAEIVHLKRPASPLKAAVYSAIALAMERPDA</sequence>
<keyword evidence="1" id="KW-0812">Transmembrane</keyword>
<feature type="transmembrane region" description="Helical" evidence="1">
    <location>
        <begin position="21"/>
        <end position="47"/>
    </location>
</feature>
<evidence type="ECO:0000313" key="3">
    <source>
        <dbReference type="Proteomes" id="UP001369815"/>
    </source>
</evidence>
<dbReference type="Proteomes" id="UP001369815">
    <property type="component" value="Unassembled WGS sequence"/>
</dbReference>
<comment type="caution">
    <text evidence="2">The sequence shown here is derived from an EMBL/GenBank/DDBJ whole genome shotgun (WGS) entry which is preliminary data.</text>
</comment>
<gene>
    <name evidence="2" type="ORF">Daesc_000146</name>
</gene>
<protein>
    <submittedName>
        <fullName evidence="2">Uncharacterized protein</fullName>
    </submittedName>
</protein>
<dbReference type="EMBL" id="JBANMG010000001">
    <property type="protein sequence ID" value="KAK6957362.1"/>
    <property type="molecule type" value="Genomic_DNA"/>
</dbReference>
<organism evidence="2 3">
    <name type="scientific">Daldinia eschscholtzii</name>
    <dbReference type="NCBI Taxonomy" id="292717"/>
    <lineage>
        <taxon>Eukaryota</taxon>
        <taxon>Fungi</taxon>
        <taxon>Dikarya</taxon>
        <taxon>Ascomycota</taxon>
        <taxon>Pezizomycotina</taxon>
        <taxon>Sordariomycetes</taxon>
        <taxon>Xylariomycetidae</taxon>
        <taxon>Xylariales</taxon>
        <taxon>Hypoxylaceae</taxon>
        <taxon>Daldinia</taxon>
    </lineage>
</organism>
<feature type="transmembrane region" description="Helical" evidence="1">
    <location>
        <begin position="53"/>
        <end position="74"/>
    </location>
</feature>
<evidence type="ECO:0000256" key="1">
    <source>
        <dbReference type="SAM" id="Phobius"/>
    </source>
</evidence>
<accession>A0AAX6MYW1</accession>
<evidence type="ECO:0000313" key="2">
    <source>
        <dbReference type="EMBL" id="KAK6957362.1"/>
    </source>
</evidence>
<reference evidence="2 3" key="1">
    <citation type="journal article" date="2024" name="Front Chem Biol">
        <title>Unveiling the potential of Daldinia eschscholtzii MFLUCC 19-0629 through bioactivity and bioinformatics studies for enhanced sustainable agriculture production.</title>
        <authorList>
            <person name="Brooks S."/>
            <person name="Weaver J.A."/>
            <person name="Klomchit A."/>
            <person name="Alharthi S.A."/>
            <person name="Onlamun T."/>
            <person name="Nurani R."/>
            <person name="Vong T.K."/>
            <person name="Alberti F."/>
            <person name="Greco C."/>
        </authorList>
    </citation>
    <scope>NUCLEOTIDE SEQUENCE [LARGE SCALE GENOMIC DNA]</scope>
    <source>
        <strain evidence="2">MFLUCC 19-0629</strain>
    </source>
</reference>
<keyword evidence="3" id="KW-1185">Reference proteome</keyword>
<dbReference type="AlphaFoldDB" id="A0AAX6MYW1"/>
<keyword evidence="1" id="KW-1133">Transmembrane helix</keyword>
<keyword evidence="1" id="KW-0472">Membrane</keyword>
<proteinExistence type="predicted"/>